<feature type="transmembrane region" description="Helical" evidence="2">
    <location>
        <begin position="212"/>
        <end position="233"/>
    </location>
</feature>
<evidence type="ECO:0000259" key="3">
    <source>
        <dbReference type="PROSITE" id="PS50879"/>
    </source>
</evidence>
<dbReference type="InterPro" id="IPR053018">
    <property type="entry name" value="Elsinochrome_Biosynth-Asso"/>
</dbReference>
<accession>A0AAN6LV69</accession>
<sequence length="725" mass="80552">MTVDFSGNCSVVPDTTPTDAGVAGAGTLLSFIITNFISLGLSAIIILLGLRKSTSAPICRKLLLSFSDQQIITGIGIQSIGLAKMKYMVPYHFFIIWLLSLLSTATNLATLLALVNDFKRDWVLRWLRQFFMLVNLLLGVLSGIFILQSVMKNLEPTLPIACVWEVEKRGTPSNAALSVAGTIAVIAGQVIVFVLSTLYLHTRTNPRWMKSLQAVGLVILFAMGVGATLRVVMTADQMHPTTNVEQLLDASVHQIWGSPRLANSKTNNLTLVPRNQQSYQQDIFTNGHQDPGSPRSGITSTPRRLLNSFSQEGTSRPLWNAASDLSERVLYSETPSVAPFAVSRKQDAAVAPHVALDVSAQDRENVEKNPFSYHARRLLSNRASESLQTRLAIALQNRSIAYQKMGKRAQIPMYTGPPKTRNEVQRRRSQHHVKPTVPPKARHEVRVRRSQYHVKPQPDVKIITGHKSLGIWKEKSAEKFNIRPELHLVNAAAALYDKRNIQTVVPNRYFKRFKTSSRKHRKRTSTFPGTIEVLTNKPICALENAYREHTAQKMDQSRLVLWTDGSASGGRKNDKYRGFAVAWRRTTEQGSWSGWEAAGYQVQGTKLDAQGMETLAIMKALVKALKLVRQTAGKIKAVAIYTDSTNALFIANRPNDALGRIIIEKARFLAQLGIKVSLHWCPGHSKIPGNELADMIAGMARSHIYGNNPEVIDLSDDDDEGEEDE</sequence>
<organism evidence="4 5">
    <name type="scientific">Pseudopithomyces chartarum</name>
    <dbReference type="NCBI Taxonomy" id="1892770"/>
    <lineage>
        <taxon>Eukaryota</taxon>
        <taxon>Fungi</taxon>
        <taxon>Dikarya</taxon>
        <taxon>Ascomycota</taxon>
        <taxon>Pezizomycotina</taxon>
        <taxon>Dothideomycetes</taxon>
        <taxon>Pleosporomycetidae</taxon>
        <taxon>Pleosporales</taxon>
        <taxon>Massarineae</taxon>
        <taxon>Didymosphaeriaceae</taxon>
        <taxon>Pseudopithomyces</taxon>
    </lineage>
</organism>
<dbReference type="AlphaFoldDB" id="A0AAN6LV69"/>
<dbReference type="PROSITE" id="PS50879">
    <property type="entry name" value="RNASE_H_1"/>
    <property type="match status" value="1"/>
</dbReference>
<feature type="region of interest" description="Disordered" evidence="1">
    <location>
        <begin position="411"/>
        <end position="443"/>
    </location>
</feature>
<evidence type="ECO:0000256" key="1">
    <source>
        <dbReference type="SAM" id="MobiDB-lite"/>
    </source>
</evidence>
<dbReference type="SUPFAM" id="SSF53098">
    <property type="entry name" value="Ribonuclease H-like"/>
    <property type="match status" value="1"/>
</dbReference>
<evidence type="ECO:0000313" key="4">
    <source>
        <dbReference type="EMBL" id="KAK3203831.1"/>
    </source>
</evidence>
<keyword evidence="2" id="KW-0472">Membrane</keyword>
<dbReference type="Proteomes" id="UP001280581">
    <property type="component" value="Unassembled WGS sequence"/>
</dbReference>
<dbReference type="InterPro" id="IPR012337">
    <property type="entry name" value="RNaseH-like_sf"/>
</dbReference>
<protein>
    <recommendedName>
        <fullName evidence="3">RNase H type-1 domain-containing protein</fullName>
    </recommendedName>
</protein>
<keyword evidence="2" id="KW-1133">Transmembrane helix</keyword>
<feature type="transmembrane region" description="Helical" evidence="2">
    <location>
        <begin position="28"/>
        <end position="50"/>
    </location>
</feature>
<keyword evidence="2" id="KW-0812">Transmembrane</keyword>
<comment type="caution">
    <text evidence="4">The sequence shown here is derived from an EMBL/GenBank/DDBJ whole genome shotgun (WGS) entry which is preliminary data.</text>
</comment>
<feature type="transmembrane region" description="Helical" evidence="2">
    <location>
        <begin position="94"/>
        <end position="118"/>
    </location>
</feature>
<dbReference type="EMBL" id="WVTA01000010">
    <property type="protein sequence ID" value="KAK3203831.1"/>
    <property type="molecule type" value="Genomic_DNA"/>
</dbReference>
<dbReference type="Pfam" id="PF00075">
    <property type="entry name" value="RNase_H"/>
    <property type="match status" value="1"/>
</dbReference>
<keyword evidence="5" id="KW-1185">Reference proteome</keyword>
<gene>
    <name evidence="4" type="ORF">GRF29_106g751665</name>
</gene>
<reference evidence="4 5" key="1">
    <citation type="submission" date="2021-02" db="EMBL/GenBank/DDBJ databases">
        <title>Genome assembly of Pseudopithomyces chartarum.</title>
        <authorList>
            <person name="Jauregui R."/>
            <person name="Singh J."/>
            <person name="Voisey C."/>
        </authorList>
    </citation>
    <scope>NUCLEOTIDE SEQUENCE [LARGE SCALE GENOMIC DNA]</scope>
    <source>
        <strain evidence="4 5">AGR01</strain>
    </source>
</reference>
<feature type="transmembrane region" description="Helical" evidence="2">
    <location>
        <begin position="130"/>
        <end position="151"/>
    </location>
</feature>
<dbReference type="PANTHER" id="PTHR37577">
    <property type="entry name" value="INTEGRAL MEMBRANE PROTEIN"/>
    <property type="match status" value="1"/>
</dbReference>
<feature type="transmembrane region" description="Helical" evidence="2">
    <location>
        <begin position="62"/>
        <end position="82"/>
    </location>
</feature>
<dbReference type="CDD" id="cd09276">
    <property type="entry name" value="Rnase_HI_RT_non_LTR"/>
    <property type="match status" value="1"/>
</dbReference>
<dbReference type="InterPro" id="IPR036397">
    <property type="entry name" value="RNaseH_sf"/>
</dbReference>
<feature type="domain" description="RNase H type-1" evidence="3">
    <location>
        <begin position="555"/>
        <end position="702"/>
    </location>
</feature>
<proteinExistence type="predicted"/>
<feature type="region of interest" description="Disordered" evidence="1">
    <location>
        <begin position="283"/>
        <end position="302"/>
    </location>
</feature>
<evidence type="ECO:0000256" key="2">
    <source>
        <dbReference type="SAM" id="Phobius"/>
    </source>
</evidence>
<feature type="transmembrane region" description="Helical" evidence="2">
    <location>
        <begin position="175"/>
        <end position="200"/>
    </location>
</feature>
<dbReference type="PANTHER" id="PTHR37577:SF1">
    <property type="entry name" value="INTEGRAL MEMBRANE PROTEIN"/>
    <property type="match status" value="1"/>
</dbReference>
<dbReference type="GO" id="GO:0003676">
    <property type="term" value="F:nucleic acid binding"/>
    <property type="evidence" value="ECO:0007669"/>
    <property type="project" value="InterPro"/>
</dbReference>
<name>A0AAN6LV69_9PLEO</name>
<dbReference type="InterPro" id="IPR002156">
    <property type="entry name" value="RNaseH_domain"/>
</dbReference>
<dbReference type="GO" id="GO:0004523">
    <property type="term" value="F:RNA-DNA hybrid ribonuclease activity"/>
    <property type="evidence" value="ECO:0007669"/>
    <property type="project" value="InterPro"/>
</dbReference>
<evidence type="ECO:0000313" key="5">
    <source>
        <dbReference type="Proteomes" id="UP001280581"/>
    </source>
</evidence>
<dbReference type="Gene3D" id="3.30.420.10">
    <property type="entry name" value="Ribonuclease H-like superfamily/Ribonuclease H"/>
    <property type="match status" value="1"/>
</dbReference>